<keyword evidence="1" id="KW-0812">Transmembrane</keyword>
<keyword evidence="1" id="KW-0472">Membrane</keyword>
<evidence type="ECO:0000313" key="2">
    <source>
        <dbReference type="EMBL" id="UQN14383.1"/>
    </source>
</evidence>
<reference evidence="2" key="1">
    <citation type="submission" date="2022-05" db="EMBL/GenBank/DDBJ databases">
        <title>Complete genome sequence of toluene-degrading Gulosibacter sediminis strain ACHW.36C.</title>
        <authorList>
            <person name="Wai A.C."/>
            <person name="Lai G.K."/>
            <person name="Griffin S.D."/>
            <person name="Leung F.C."/>
        </authorList>
    </citation>
    <scope>NUCLEOTIDE SEQUENCE [LARGE SCALE GENOMIC DNA]</scope>
    <source>
        <strain evidence="2">ACHW.36C</strain>
    </source>
</reference>
<gene>
    <name evidence="2" type="ORF">M3M28_10030</name>
</gene>
<feature type="transmembrane region" description="Helical" evidence="1">
    <location>
        <begin position="72"/>
        <end position="105"/>
    </location>
</feature>
<name>A0ABY4MZF7_9MICO</name>
<keyword evidence="1" id="KW-1133">Transmembrane helix</keyword>
<dbReference type="EMBL" id="CP097160">
    <property type="protein sequence ID" value="UQN14383.1"/>
    <property type="molecule type" value="Genomic_DNA"/>
</dbReference>
<organism evidence="2">
    <name type="scientific">Gulosibacter sediminis</name>
    <dbReference type="NCBI Taxonomy" id="1729695"/>
    <lineage>
        <taxon>Bacteria</taxon>
        <taxon>Bacillati</taxon>
        <taxon>Actinomycetota</taxon>
        <taxon>Actinomycetes</taxon>
        <taxon>Micrococcales</taxon>
        <taxon>Microbacteriaceae</taxon>
        <taxon>Gulosibacter</taxon>
    </lineage>
</organism>
<proteinExistence type="predicted"/>
<evidence type="ECO:0000256" key="1">
    <source>
        <dbReference type="SAM" id="Phobius"/>
    </source>
</evidence>
<protein>
    <recommendedName>
        <fullName evidence="3">Interferon-induced transmembrane protein</fullName>
    </recommendedName>
</protein>
<accession>A0ABY4MZF7</accession>
<feature type="transmembrane region" description="Helical" evidence="1">
    <location>
        <begin position="38"/>
        <end position="60"/>
    </location>
</feature>
<evidence type="ECO:0008006" key="3">
    <source>
        <dbReference type="Google" id="ProtNLM"/>
    </source>
</evidence>
<sequence length="119" mass="12948">MSQQYPQQQQQPYYQQGYQTAGYQPAQQVVSADSVGSWVLTIFLMGIPLVGLIYMIVLAAGDGRSLAKRNFARAYLIWVGISIALAIILGIIAAVTGGLFFSAVFSELNNSTSYSSHSY</sequence>